<evidence type="ECO:0000313" key="1">
    <source>
        <dbReference type="EMBL" id="KAH8003119.1"/>
    </source>
</evidence>
<gene>
    <name evidence="1" type="ORF">K3G42_011826</name>
</gene>
<keyword evidence="2" id="KW-1185">Reference proteome</keyword>
<comment type="caution">
    <text evidence="1">The sequence shown here is derived from an EMBL/GenBank/DDBJ whole genome shotgun (WGS) entry which is preliminary data.</text>
</comment>
<sequence>MMKVSSYLIQQSSNFGEVTADSEEFRVTEHLAAAESAELMSQMSRVQQSMVQFQPQHSMVAPVVLPKKETKEGIENILEKPSQPKEDRTATATCTTMSRWNKKIVLAIRFVSRDVYSKASTASSPTYEKKLVKFNPKEDAYAGDKKLKL</sequence>
<protein>
    <submittedName>
        <fullName evidence="1">Uncharacterized protein</fullName>
    </submittedName>
</protein>
<proteinExistence type="predicted"/>
<dbReference type="Proteomes" id="UP000827872">
    <property type="component" value="Linkage Group LG09"/>
</dbReference>
<dbReference type="EMBL" id="CM037622">
    <property type="protein sequence ID" value="KAH8003119.1"/>
    <property type="molecule type" value="Genomic_DNA"/>
</dbReference>
<reference evidence="1" key="1">
    <citation type="submission" date="2021-08" db="EMBL/GenBank/DDBJ databases">
        <title>The first chromosome-level gecko genome reveals the dynamic sex chromosomes of Neotropical dwarf geckos (Sphaerodactylidae: Sphaerodactylus).</title>
        <authorList>
            <person name="Pinto B.J."/>
            <person name="Keating S.E."/>
            <person name="Gamble T."/>
        </authorList>
    </citation>
    <scope>NUCLEOTIDE SEQUENCE</scope>
    <source>
        <strain evidence="1">TG3544</strain>
    </source>
</reference>
<name>A0ACB8FD24_9SAUR</name>
<organism evidence="1 2">
    <name type="scientific">Sphaerodactylus townsendi</name>
    <dbReference type="NCBI Taxonomy" id="933632"/>
    <lineage>
        <taxon>Eukaryota</taxon>
        <taxon>Metazoa</taxon>
        <taxon>Chordata</taxon>
        <taxon>Craniata</taxon>
        <taxon>Vertebrata</taxon>
        <taxon>Euteleostomi</taxon>
        <taxon>Lepidosauria</taxon>
        <taxon>Squamata</taxon>
        <taxon>Bifurcata</taxon>
        <taxon>Gekkota</taxon>
        <taxon>Sphaerodactylidae</taxon>
        <taxon>Sphaerodactylus</taxon>
    </lineage>
</organism>
<accession>A0ACB8FD24</accession>
<evidence type="ECO:0000313" key="2">
    <source>
        <dbReference type="Proteomes" id="UP000827872"/>
    </source>
</evidence>